<dbReference type="EMBL" id="QWDD01000001">
    <property type="protein sequence ID" value="RNJ50459.1"/>
    <property type="molecule type" value="Genomic_DNA"/>
</dbReference>
<comment type="caution">
    <text evidence="2">The sequence shown here is derived from an EMBL/GenBank/DDBJ whole genome shotgun (WGS) entry which is preliminary data.</text>
</comment>
<dbReference type="RefSeq" id="WP_123176390.1">
    <property type="nucleotide sequence ID" value="NZ_QWDD01000001.1"/>
</dbReference>
<keyword evidence="1" id="KW-1133">Transmembrane helix</keyword>
<dbReference type="Proteomes" id="UP000268623">
    <property type="component" value="Unassembled WGS sequence"/>
</dbReference>
<evidence type="ECO:0000313" key="2">
    <source>
        <dbReference type="EMBL" id="RNJ50459.1"/>
    </source>
</evidence>
<keyword evidence="3" id="KW-1185">Reference proteome</keyword>
<name>A0A3M9XQ96_9HYPH</name>
<gene>
    <name evidence="2" type="ORF">D1O30_13585</name>
</gene>
<evidence type="ECO:0000256" key="1">
    <source>
        <dbReference type="SAM" id="Phobius"/>
    </source>
</evidence>
<accession>A0A3M9XQ96</accession>
<reference evidence="2 3" key="1">
    <citation type="submission" date="2018-08" db="EMBL/GenBank/DDBJ databases">
        <title>Genome sequence of Methylocystis hirsuta CSC1, a methanotroph able to accumulate PHAs.</title>
        <authorList>
            <person name="Bordel S."/>
            <person name="Rodriguez E."/>
            <person name="Gancedo J."/>
            <person name="Munoz R."/>
        </authorList>
    </citation>
    <scope>NUCLEOTIDE SEQUENCE [LARGE SCALE GENOMIC DNA]</scope>
    <source>
        <strain evidence="2 3">CSC1</strain>
    </source>
</reference>
<keyword evidence="1" id="KW-0472">Membrane</keyword>
<organism evidence="2 3">
    <name type="scientific">Methylocystis hirsuta</name>
    <dbReference type="NCBI Taxonomy" id="369798"/>
    <lineage>
        <taxon>Bacteria</taxon>
        <taxon>Pseudomonadati</taxon>
        <taxon>Pseudomonadota</taxon>
        <taxon>Alphaproteobacteria</taxon>
        <taxon>Hyphomicrobiales</taxon>
        <taxon>Methylocystaceae</taxon>
        <taxon>Methylocystis</taxon>
    </lineage>
</organism>
<feature type="transmembrane region" description="Helical" evidence="1">
    <location>
        <begin position="26"/>
        <end position="59"/>
    </location>
</feature>
<sequence length="67" mass="6831">MADEEHPIVQKKIADDQNPTVQKNKYLFGGVGAVLGGLTGVAIGGPLIAVVGAGLGGVLGYNMLKRL</sequence>
<proteinExistence type="predicted"/>
<evidence type="ECO:0008006" key="4">
    <source>
        <dbReference type="Google" id="ProtNLM"/>
    </source>
</evidence>
<dbReference type="AlphaFoldDB" id="A0A3M9XQ96"/>
<evidence type="ECO:0000313" key="3">
    <source>
        <dbReference type="Proteomes" id="UP000268623"/>
    </source>
</evidence>
<keyword evidence="1" id="KW-0812">Transmembrane</keyword>
<protein>
    <recommendedName>
        <fullName evidence="4">Glycine zipper domain-containing protein</fullName>
    </recommendedName>
</protein>